<name>A0AAW7DJA0_9FLAO</name>
<dbReference type="EMBL" id="JACALR010000003">
    <property type="protein sequence ID" value="MDM1551182.1"/>
    <property type="molecule type" value="Genomic_DNA"/>
</dbReference>
<gene>
    <name evidence="2" type="ORF">HX095_08135</name>
</gene>
<comment type="caution">
    <text evidence="2">The sequence shown here is derived from an EMBL/GenBank/DDBJ whole genome shotgun (WGS) entry which is preliminary data.</text>
</comment>
<evidence type="ECO:0000313" key="2">
    <source>
        <dbReference type="EMBL" id="MDM1551182.1"/>
    </source>
</evidence>
<dbReference type="PROSITE" id="PS51186">
    <property type="entry name" value="GNAT"/>
    <property type="match status" value="1"/>
</dbReference>
<dbReference type="SUPFAM" id="SSF55729">
    <property type="entry name" value="Acyl-CoA N-acyltransferases (Nat)"/>
    <property type="match status" value="1"/>
</dbReference>
<dbReference type="InterPro" id="IPR016181">
    <property type="entry name" value="Acyl_CoA_acyltransferase"/>
</dbReference>
<feature type="domain" description="N-acetyltransferase" evidence="1">
    <location>
        <begin position="1"/>
        <end position="139"/>
    </location>
</feature>
<organism evidence="2 3">
    <name type="scientific">Empedobacter falsenii</name>
    <dbReference type="NCBI Taxonomy" id="343874"/>
    <lineage>
        <taxon>Bacteria</taxon>
        <taxon>Pseudomonadati</taxon>
        <taxon>Bacteroidota</taxon>
        <taxon>Flavobacteriia</taxon>
        <taxon>Flavobacteriales</taxon>
        <taxon>Weeksellaceae</taxon>
        <taxon>Empedobacter</taxon>
    </lineage>
</organism>
<reference evidence="2" key="1">
    <citation type="submission" date="2020-06" db="EMBL/GenBank/DDBJ databases">
        <authorList>
            <person name="Dong N."/>
        </authorList>
    </citation>
    <scope>NUCLEOTIDE SEQUENCE</scope>
    <source>
        <strain evidence="2">210</strain>
    </source>
</reference>
<dbReference type="GO" id="GO:0016747">
    <property type="term" value="F:acyltransferase activity, transferring groups other than amino-acyl groups"/>
    <property type="evidence" value="ECO:0007669"/>
    <property type="project" value="InterPro"/>
</dbReference>
<sequence length="232" mass="27472">MNELKVSFTPTQEQLNQLYKWTIFPQSNWSVIDKSFREGNLCIALMQNKVVGFFSYSLEAVSIFIKIAETDKNYQNKGIAKLIKSEIEKKFINTKYKAFYLYCEPKSSQFIWKKLGFDYFPERAKGGSNELIYMYSIFGNVAKLSTTNYKDFANQNSIEIWGAHNSKDQKPIFFSTLDCHLDGKTLLKPVLFFGNRDWKIRLKYNEKIFEGRYKDYDRSNEIYECFYIEKLK</sequence>
<proteinExistence type="predicted"/>
<protein>
    <submittedName>
        <fullName evidence="2">GNAT family N-acetyltransferase</fullName>
    </submittedName>
</protein>
<dbReference type="Pfam" id="PF00583">
    <property type="entry name" value="Acetyltransf_1"/>
    <property type="match status" value="1"/>
</dbReference>
<evidence type="ECO:0000313" key="3">
    <source>
        <dbReference type="Proteomes" id="UP001173578"/>
    </source>
</evidence>
<dbReference type="InterPro" id="IPR000182">
    <property type="entry name" value="GNAT_dom"/>
</dbReference>
<dbReference type="Gene3D" id="3.40.630.30">
    <property type="match status" value="1"/>
</dbReference>
<dbReference type="Proteomes" id="UP001173578">
    <property type="component" value="Unassembled WGS sequence"/>
</dbReference>
<reference evidence="2" key="2">
    <citation type="journal article" date="2022" name="Sci. Total Environ.">
        <title>Prevalence, transmission, and molecular epidemiology of tet(X)-positive bacteria among humans, animals, and environmental niches in China: An epidemiological, and genomic-based study.</title>
        <authorList>
            <person name="Dong N."/>
            <person name="Zeng Y."/>
            <person name="Cai C."/>
            <person name="Sun C."/>
            <person name="Lu J."/>
            <person name="Liu C."/>
            <person name="Zhou H."/>
            <person name="Sun Q."/>
            <person name="Shu L."/>
            <person name="Wang H."/>
            <person name="Wang Y."/>
            <person name="Wang S."/>
            <person name="Wu C."/>
            <person name="Chan E.W."/>
            <person name="Chen G."/>
            <person name="Shen Z."/>
            <person name="Chen S."/>
            <person name="Zhang R."/>
        </authorList>
    </citation>
    <scope>NUCLEOTIDE SEQUENCE</scope>
    <source>
        <strain evidence="2">210</strain>
    </source>
</reference>
<evidence type="ECO:0000259" key="1">
    <source>
        <dbReference type="PROSITE" id="PS51186"/>
    </source>
</evidence>
<accession>A0AAW7DJA0</accession>
<dbReference type="RefSeq" id="WP_286485776.1">
    <property type="nucleotide sequence ID" value="NZ_JACALR010000003.1"/>
</dbReference>
<dbReference type="AlphaFoldDB" id="A0AAW7DJA0"/>